<dbReference type="SMART" id="SM00980">
    <property type="entry name" value="THAP"/>
    <property type="match status" value="2"/>
</dbReference>
<evidence type="ECO:0000256" key="6">
    <source>
        <dbReference type="SAM" id="MobiDB-lite"/>
    </source>
</evidence>
<dbReference type="PANTHER" id="PTHR46600">
    <property type="entry name" value="THAP DOMAIN-CONTAINING"/>
    <property type="match status" value="1"/>
</dbReference>
<feature type="compositionally biased region" description="Low complexity" evidence="6">
    <location>
        <begin position="99"/>
        <end position="110"/>
    </location>
</feature>
<keyword evidence="3" id="KW-0862">Zinc</keyword>
<evidence type="ECO:0000313" key="9">
    <source>
        <dbReference type="Proteomes" id="UP001219518"/>
    </source>
</evidence>
<dbReference type="InterPro" id="IPR025476">
    <property type="entry name" value="Helitron_helicase-like"/>
</dbReference>
<evidence type="ECO:0000256" key="4">
    <source>
        <dbReference type="ARBA" id="ARBA00023125"/>
    </source>
</evidence>
<dbReference type="AlphaFoldDB" id="A0AAE1HS49"/>
<dbReference type="Pfam" id="PF20209">
    <property type="entry name" value="DUF6570"/>
    <property type="match status" value="1"/>
</dbReference>
<feature type="compositionally biased region" description="Low complexity" evidence="6">
    <location>
        <begin position="143"/>
        <end position="164"/>
    </location>
</feature>
<dbReference type="InterPro" id="IPR006612">
    <property type="entry name" value="THAP_Znf"/>
</dbReference>
<dbReference type="Gene3D" id="6.20.210.20">
    <property type="entry name" value="THAP domain"/>
    <property type="match status" value="1"/>
</dbReference>
<dbReference type="InterPro" id="IPR038441">
    <property type="entry name" value="THAP_Znf_sf"/>
</dbReference>
<proteinExistence type="predicted"/>
<dbReference type="PANTHER" id="PTHR46600:SF11">
    <property type="entry name" value="THAP DOMAIN-CONTAINING PROTEIN 10"/>
    <property type="match status" value="1"/>
</dbReference>
<dbReference type="GO" id="GO:0043565">
    <property type="term" value="F:sequence-specific DNA binding"/>
    <property type="evidence" value="ECO:0007669"/>
    <property type="project" value="InterPro"/>
</dbReference>
<reference evidence="8" key="1">
    <citation type="submission" date="2021-07" db="EMBL/GenBank/DDBJ databases">
        <authorList>
            <person name="Catto M.A."/>
            <person name="Jacobson A."/>
            <person name="Kennedy G."/>
            <person name="Labadie P."/>
            <person name="Hunt B.G."/>
            <person name="Srinivasan R."/>
        </authorList>
    </citation>
    <scope>NUCLEOTIDE SEQUENCE</scope>
    <source>
        <strain evidence="8">PL_HMW_Pooled</strain>
        <tissue evidence="8">Head</tissue>
    </source>
</reference>
<dbReference type="EMBL" id="JAHWGI010001260">
    <property type="protein sequence ID" value="KAK3926417.1"/>
    <property type="molecule type" value="Genomic_DNA"/>
</dbReference>
<name>A0AAE1HS49_9NEOP</name>
<keyword evidence="1" id="KW-0479">Metal-binding</keyword>
<comment type="caution">
    <text evidence="8">The sequence shown here is derived from an EMBL/GenBank/DDBJ whole genome shotgun (WGS) entry which is preliminary data.</text>
</comment>
<dbReference type="SUPFAM" id="SSF57716">
    <property type="entry name" value="Glucocorticoid receptor-like (DNA-binding domain)"/>
    <property type="match status" value="2"/>
</dbReference>
<evidence type="ECO:0000256" key="1">
    <source>
        <dbReference type="ARBA" id="ARBA00022723"/>
    </source>
</evidence>
<evidence type="ECO:0000256" key="5">
    <source>
        <dbReference type="PROSITE-ProRule" id="PRU00309"/>
    </source>
</evidence>
<gene>
    <name evidence="8" type="ORF">KUF71_014634</name>
</gene>
<evidence type="ECO:0000259" key="7">
    <source>
        <dbReference type="PROSITE" id="PS50950"/>
    </source>
</evidence>
<feature type="domain" description="THAP-type" evidence="7">
    <location>
        <begin position="437"/>
        <end position="528"/>
    </location>
</feature>
<evidence type="ECO:0000256" key="2">
    <source>
        <dbReference type="ARBA" id="ARBA00022771"/>
    </source>
</evidence>
<keyword evidence="9" id="KW-1185">Reference proteome</keyword>
<feature type="region of interest" description="Disordered" evidence="6">
    <location>
        <begin position="99"/>
        <end position="119"/>
    </location>
</feature>
<evidence type="ECO:0000313" key="8">
    <source>
        <dbReference type="EMBL" id="KAK3926417.1"/>
    </source>
</evidence>
<dbReference type="Pfam" id="PF05485">
    <property type="entry name" value="THAP"/>
    <property type="match status" value="2"/>
</dbReference>
<keyword evidence="4 5" id="KW-0238">DNA-binding</keyword>
<sequence>MPRKCYVCNKRDGETTHFFGFPKNVEVRNKWLQWISNVLQCELNTIPTRAFLCSEHFNPDNIMSRKLKAGSVPVGITLSTNINTGESSLSLLTSNNDSCNTSSSVISEPSETSKRLVTTTERFDNAPCTTSVSNVIPCRSSSNAFENSSNSTFISSKSKSSSSSEKSKGLVTTSTRRLPHSGTNSSPSSSTSVTSIAGPVTTSTDRFNNSPSSSVSNVIPPRTLRVSFENSLNSSVIPSSSNSSTSKSQNPHVERLYEYSSITEIEIGSEKMTKVSDYSSLIEISSISGHVDVFPFANLAENVADLFAESSRCNSAETNSEPVLCLENAQILTEDVCYVQESLGAECHSNILNLSTNEAFYLQTIFGETFEGNNNNTVFGRKNVEDETYSMIKEDNDSVSFVCGLDNTPNERNNILFETAEKVEISVIQTNELRTNTTRKCFAQNCCNPNKQKVHTFPAVVINGQVHQDNLKRCKEWIKNSGNVELLQLLSSKLHGRCGLCSDHFDNAQYYNPQTRKRLLPNAIPTLNFGNPISDAEMMCFPKWGPHDILAENSQNDINVSTAQTHQQNNSPDSNEDCFRPDVYQTKFESVMDTLEWRTCNQCKEKFFAKKSSKRGCCHSKPICLALSKENGFDPGDVPPQLQNLSSIEEQLISIIHPVVQVCKVKGHQYSYKGNIINFPQDVKTFATKLPHNIHELKSVIKVRTSKDPTNFKDFHVRGDVVRNALVWLQANNPYYFDIQISDHNLNLLPKDGNVYESIQGLDLEVEDEELENNDEDDTVTESNVPMFSVPGEQEQIASIIDWPRIGKTPVDEFKEVDGYVVKAFPTLFPRGVCDLGHARRKKISDTVYFQHLMRYHDGRFAQHNRFRFFALNSLMRWSALTDGNIFIKRNPEFKNMTVKDLRDKLDKDPSLMKKIMFQGSNIRGTKAFWHARGRELQAMLEQMGLPTLFLTLSAADMHWPFLFKLLAPHEDPETMSEYKRRELIQQNPLIVDEFFLTRVETFLQEVLAPKYKVKDFWFRIEYQHRGSPHLHGLLWLDNAPDVSHLEQSSEEDKDEIVNYFDQLISTMNPNVNEAPAPTHPCRKKLSEVVNLEEDLAQLLNRVQRHTVCTAGYCLKNGKCRFNFPAPLQESTKLDFSDPNNIKLVTARNDSRLNKFNPYIIRTWRANIDVSPVLSKKALINYLAKYVSKSETRSQTLIDLMKRIISDSDHTKPARHATQRIFIKTCSERDYSAQETCHILMGLKLYSRGHRNFVSINFNEIAQWQQVRRDGKP</sequence>
<accession>A0AAE1HS49</accession>
<reference evidence="8" key="2">
    <citation type="journal article" date="2023" name="BMC Genomics">
        <title>Pest status, molecular evolution, and epigenetic factors derived from the genome assembly of Frankliniella fusca, a thysanopteran phytovirus vector.</title>
        <authorList>
            <person name="Catto M.A."/>
            <person name="Labadie P.E."/>
            <person name="Jacobson A.L."/>
            <person name="Kennedy G.G."/>
            <person name="Srinivasan R."/>
            <person name="Hunt B.G."/>
        </authorList>
    </citation>
    <scope>NUCLEOTIDE SEQUENCE</scope>
    <source>
        <strain evidence="8">PL_HMW_Pooled</strain>
    </source>
</reference>
<evidence type="ECO:0000256" key="3">
    <source>
        <dbReference type="ARBA" id="ARBA00022833"/>
    </source>
</evidence>
<protein>
    <submittedName>
        <fullName evidence="8">THAP domain-containing protein 11</fullName>
    </submittedName>
</protein>
<dbReference type="InterPro" id="IPR026516">
    <property type="entry name" value="THAP1/10"/>
</dbReference>
<organism evidence="8 9">
    <name type="scientific">Frankliniella fusca</name>
    <dbReference type="NCBI Taxonomy" id="407009"/>
    <lineage>
        <taxon>Eukaryota</taxon>
        <taxon>Metazoa</taxon>
        <taxon>Ecdysozoa</taxon>
        <taxon>Arthropoda</taxon>
        <taxon>Hexapoda</taxon>
        <taxon>Insecta</taxon>
        <taxon>Pterygota</taxon>
        <taxon>Neoptera</taxon>
        <taxon>Paraneoptera</taxon>
        <taxon>Thysanoptera</taxon>
        <taxon>Terebrantia</taxon>
        <taxon>Thripoidea</taxon>
        <taxon>Thripidae</taxon>
        <taxon>Frankliniella</taxon>
    </lineage>
</organism>
<dbReference type="PROSITE" id="PS50950">
    <property type="entry name" value="ZF_THAP"/>
    <property type="match status" value="2"/>
</dbReference>
<dbReference type="SMART" id="SM00692">
    <property type="entry name" value="DM3"/>
    <property type="match status" value="2"/>
</dbReference>
<dbReference type="Proteomes" id="UP001219518">
    <property type="component" value="Unassembled WGS sequence"/>
</dbReference>
<feature type="compositionally biased region" description="Low complexity" evidence="6">
    <location>
        <begin position="208"/>
        <end position="218"/>
    </location>
</feature>
<keyword evidence="2 5" id="KW-0863">Zinc-finger</keyword>
<feature type="domain" description="THAP-type" evidence="7">
    <location>
        <begin position="1"/>
        <end position="76"/>
    </location>
</feature>
<feature type="region of interest" description="Disordered" evidence="6">
    <location>
        <begin position="143"/>
        <end position="218"/>
    </location>
</feature>
<dbReference type="GO" id="GO:0008270">
    <property type="term" value="F:zinc ion binding"/>
    <property type="evidence" value="ECO:0007669"/>
    <property type="project" value="UniProtKB-KW"/>
</dbReference>
<dbReference type="InterPro" id="IPR046700">
    <property type="entry name" value="DUF6570"/>
</dbReference>
<feature type="compositionally biased region" description="Low complexity" evidence="6">
    <location>
        <begin position="181"/>
        <end position="195"/>
    </location>
</feature>
<dbReference type="Pfam" id="PF14214">
    <property type="entry name" value="Helitron_like_N"/>
    <property type="match status" value="1"/>
</dbReference>